<proteinExistence type="predicted"/>
<sequence length="168" mass="18572">MSEFTQAQLVRLISQMIQIGTIVEVQAKPLRYKVQFTSDLTTNWIPSDVGHAGAVKDFAPHQEGELVLVVKEFNTQGGVIVASLNQMSRDQPKDDINLFFREFPDGTWLEYDMLNSRFSAKFAGDVQVHITGNAMVHTDGNLSVTSGGTMDFTAGGNMSFAAPRIDWN</sequence>
<dbReference type="Gene3D" id="2.40.50.230">
    <property type="entry name" value="Gp5 N-terminal domain"/>
    <property type="match status" value="1"/>
</dbReference>
<gene>
    <name evidence="1" type="ORF">ECB94_03880</name>
</gene>
<evidence type="ECO:0000313" key="2">
    <source>
        <dbReference type="Proteomes" id="UP000279760"/>
    </source>
</evidence>
<dbReference type="InterPro" id="IPR013046">
    <property type="entry name" value="GpV/Gp45"/>
</dbReference>
<dbReference type="NCBIfam" id="TIGR01644">
    <property type="entry name" value="phage_P2_V"/>
    <property type="match status" value="1"/>
</dbReference>
<reference evidence="1 2" key="1">
    <citation type="submission" date="2018-11" db="EMBL/GenBank/DDBJ databases">
        <title>Complete Genome Sequence of Vbrio mediterranei 117-T6: a Potential Pathogen Bacteria Isolated from the Conchocelis of Pyropia.</title>
        <authorList>
            <person name="Liu Q."/>
        </authorList>
    </citation>
    <scope>NUCLEOTIDE SEQUENCE [LARGE SCALE GENOMIC DNA]</scope>
    <source>
        <strain evidence="1 2">117-T6</strain>
    </source>
</reference>
<evidence type="ECO:0000313" key="1">
    <source>
        <dbReference type="EMBL" id="AYV20494.1"/>
    </source>
</evidence>
<accession>A0A3G4V723</accession>
<dbReference type="AlphaFoldDB" id="A0A3G4V723"/>
<dbReference type="EMBL" id="CP033577">
    <property type="protein sequence ID" value="AYV20494.1"/>
    <property type="molecule type" value="Genomic_DNA"/>
</dbReference>
<name>A0A3G4V723_9VIBR</name>
<dbReference type="RefSeq" id="WP_124940042.1">
    <property type="nucleotide sequence ID" value="NZ_CP033577.1"/>
</dbReference>
<dbReference type="InterPro" id="IPR037026">
    <property type="entry name" value="Vgr_OB-fold_dom_sf"/>
</dbReference>
<organism evidence="1 2">
    <name type="scientific">Vibrio mediterranei</name>
    <dbReference type="NCBI Taxonomy" id="689"/>
    <lineage>
        <taxon>Bacteria</taxon>
        <taxon>Pseudomonadati</taxon>
        <taxon>Pseudomonadota</taxon>
        <taxon>Gammaproteobacteria</taxon>
        <taxon>Vibrionales</taxon>
        <taxon>Vibrionaceae</taxon>
        <taxon>Vibrio</taxon>
    </lineage>
</organism>
<dbReference type="Proteomes" id="UP000279760">
    <property type="component" value="Chromosome 1"/>
</dbReference>
<dbReference type="Gene3D" id="6.20.150.10">
    <property type="match status" value="1"/>
</dbReference>
<protein>
    <submittedName>
        <fullName evidence="1">Phage baseplate assembly protein V</fullName>
    </submittedName>
</protein>